<feature type="transmembrane region" description="Helical" evidence="2">
    <location>
        <begin position="93"/>
        <end position="110"/>
    </location>
</feature>
<dbReference type="InterPro" id="IPR035437">
    <property type="entry name" value="SNase_OB-fold_sf"/>
</dbReference>
<keyword evidence="3" id="KW-0732">Signal</keyword>
<comment type="caution">
    <text evidence="5">The sequence shown here is derived from an EMBL/GenBank/DDBJ whole genome shotgun (WGS) entry which is preliminary data.</text>
</comment>
<keyword evidence="2" id="KW-1133">Transmembrane helix</keyword>
<reference evidence="5 6" key="1">
    <citation type="journal article" date="2019" name="Int. J. Syst. Evol. Microbiol.">
        <title>The Global Catalogue of Microorganisms (GCM) 10K type strain sequencing project: providing services to taxonomists for standard genome sequencing and annotation.</title>
        <authorList>
            <consortium name="The Broad Institute Genomics Platform"/>
            <consortium name="The Broad Institute Genome Sequencing Center for Infectious Disease"/>
            <person name="Wu L."/>
            <person name="Ma J."/>
        </authorList>
    </citation>
    <scope>NUCLEOTIDE SEQUENCE [LARGE SCALE GENOMIC DNA]</scope>
    <source>
        <strain evidence="5 6">JCM 14319</strain>
    </source>
</reference>
<feature type="compositionally biased region" description="Gly residues" evidence="1">
    <location>
        <begin position="493"/>
        <end position="504"/>
    </location>
</feature>
<sequence length="532" mass="55517">MRVALITLVVLTLVRPFAMAAGEPAALVVNVLWGLSIAGVALVGVVAFMKRTRVMSLDEHRYYYANQSEKPARLVWPGHEIPKVAVPQYRGELLLIAAAFLGAISLFALYRSHLVSLGTPSDQIPADPVAKFLIAFTWILALAWLVRAFRRLQRGTLVANRSAYSPWSTHALARWYRERRVSFLAVATVASIAVIGIGGVAASAPAWAEDATVVKIVDGDTVDVAVGGRTERVRLLNVNTPELNGGEAECLAEEARDALATLIPVGSTVTLAYDVVRIDRFGRTLAAVRTADDVLVNAELAARGLGGAAFYGDNDRFLSDVEDGVRQAQASERGFYDPAVACSPASAVAAVEAQLAAAAAPLPVDSVGIESALAGIVATVAAVETAEAALTAMKWLPLDARSYYVAALADLRTNASSLEVTADAALVTTRAVEKAAAEKAAAEKAAAEKAAAERAAAEKAAAEAADAARRAAEQAAAAEDLYSGDTTSDGNDSSGGGGSSDGGGSTYTGCRNYNGYGMIDTEGRHFEPIPCP</sequence>
<dbReference type="Pfam" id="PF00565">
    <property type="entry name" value="SNase"/>
    <property type="match status" value="1"/>
</dbReference>
<evidence type="ECO:0000256" key="1">
    <source>
        <dbReference type="SAM" id="MobiDB-lite"/>
    </source>
</evidence>
<accession>A0ABN2KML9</accession>
<keyword evidence="2" id="KW-0472">Membrane</keyword>
<feature type="transmembrane region" description="Helical" evidence="2">
    <location>
        <begin position="130"/>
        <end position="149"/>
    </location>
</feature>
<dbReference type="SUPFAM" id="SSF50199">
    <property type="entry name" value="Staphylococcal nuclease"/>
    <property type="match status" value="1"/>
</dbReference>
<dbReference type="InterPro" id="IPR016071">
    <property type="entry name" value="Staphylococal_nuclease_OB-fold"/>
</dbReference>
<feature type="transmembrane region" description="Helical" evidence="2">
    <location>
        <begin position="30"/>
        <end position="49"/>
    </location>
</feature>
<proteinExistence type="predicted"/>
<dbReference type="EMBL" id="BAAANH010000003">
    <property type="protein sequence ID" value="GAA1758774.1"/>
    <property type="molecule type" value="Genomic_DNA"/>
</dbReference>
<feature type="domain" description="TNase-like" evidence="4">
    <location>
        <begin position="207"/>
        <end position="338"/>
    </location>
</feature>
<organism evidence="5 6">
    <name type="scientific">Agromyces humatus</name>
    <dbReference type="NCBI Taxonomy" id="279573"/>
    <lineage>
        <taxon>Bacteria</taxon>
        <taxon>Bacillati</taxon>
        <taxon>Actinomycetota</taxon>
        <taxon>Actinomycetes</taxon>
        <taxon>Micrococcales</taxon>
        <taxon>Microbacteriaceae</taxon>
        <taxon>Agromyces</taxon>
    </lineage>
</organism>
<evidence type="ECO:0000259" key="4">
    <source>
        <dbReference type="PROSITE" id="PS50830"/>
    </source>
</evidence>
<dbReference type="Gene3D" id="2.40.50.90">
    <property type="match status" value="1"/>
</dbReference>
<feature type="chain" id="PRO_5047161104" description="TNase-like domain-containing protein" evidence="3">
    <location>
        <begin position="21"/>
        <end position="532"/>
    </location>
</feature>
<keyword evidence="2" id="KW-0812">Transmembrane</keyword>
<keyword evidence="6" id="KW-1185">Reference proteome</keyword>
<dbReference type="RefSeq" id="WP_232499410.1">
    <property type="nucleotide sequence ID" value="NZ_BAAANH010000003.1"/>
</dbReference>
<feature type="transmembrane region" description="Helical" evidence="2">
    <location>
        <begin position="183"/>
        <end position="208"/>
    </location>
</feature>
<evidence type="ECO:0000313" key="6">
    <source>
        <dbReference type="Proteomes" id="UP001500506"/>
    </source>
</evidence>
<dbReference type="Proteomes" id="UP001500506">
    <property type="component" value="Unassembled WGS sequence"/>
</dbReference>
<dbReference type="PROSITE" id="PS50830">
    <property type="entry name" value="TNASE_3"/>
    <property type="match status" value="1"/>
</dbReference>
<evidence type="ECO:0000313" key="5">
    <source>
        <dbReference type="EMBL" id="GAA1758774.1"/>
    </source>
</evidence>
<name>A0ABN2KML9_9MICO</name>
<gene>
    <name evidence="5" type="ORF">GCM10009747_17010</name>
</gene>
<evidence type="ECO:0000256" key="3">
    <source>
        <dbReference type="SAM" id="SignalP"/>
    </source>
</evidence>
<feature type="region of interest" description="Disordered" evidence="1">
    <location>
        <begin position="476"/>
        <end position="504"/>
    </location>
</feature>
<protein>
    <recommendedName>
        <fullName evidence="4">TNase-like domain-containing protein</fullName>
    </recommendedName>
</protein>
<feature type="compositionally biased region" description="Low complexity" evidence="1">
    <location>
        <begin position="476"/>
        <end position="492"/>
    </location>
</feature>
<dbReference type="SMART" id="SM00318">
    <property type="entry name" value="SNc"/>
    <property type="match status" value="1"/>
</dbReference>
<feature type="signal peptide" evidence="3">
    <location>
        <begin position="1"/>
        <end position="20"/>
    </location>
</feature>
<evidence type="ECO:0000256" key="2">
    <source>
        <dbReference type="SAM" id="Phobius"/>
    </source>
</evidence>